<dbReference type="PANTHER" id="PTHR47976:SF108">
    <property type="entry name" value="G-TYPE LECTIN S-RECEPTOR-LIKE SERINE_THREONINE-PROTEIN KINASE LECRK1"/>
    <property type="match status" value="1"/>
</dbReference>
<dbReference type="GO" id="GO:0030246">
    <property type="term" value="F:carbohydrate binding"/>
    <property type="evidence" value="ECO:0007669"/>
    <property type="project" value="UniProtKB-KW"/>
</dbReference>
<dbReference type="CDD" id="cd00028">
    <property type="entry name" value="B_lectin"/>
    <property type="match status" value="1"/>
</dbReference>
<feature type="domain" description="Protein kinase" evidence="21">
    <location>
        <begin position="1116"/>
        <end position="1390"/>
    </location>
</feature>
<dbReference type="eggNOG" id="ENOG502QQEW">
    <property type="taxonomic scope" value="Eukaryota"/>
</dbReference>
<dbReference type="SMR" id="F6GUD4"/>
<keyword evidence="8" id="KW-0430">Lectin</keyword>
<dbReference type="Gene3D" id="3.30.200.20">
    <property type="entry name" value="Phosphorylase Kinase, domain 1"/>
    <property type="match status" value="2"/>
</dbReference>
<evidence type="ECO:0000256" key="18">
    <source>
        <dbReference type="ARBA" id="ARBA00048679"/>
    </source>
</evidence>
<name>F6GUD4_VITVI</name>
<dbReference type="GO" id="GO:0004672">
    <property type="term" value="F:protein kinase activity"/>
    <property type="evidence" value="ECO:0000318"/>
    <property type="project" value="GO_Central"/>
</dbReference>
<dbReference type="SMART" id="SM00220">
    <property type="entry name" value="S_TKc"/>
    <property type="match status" value="2"/>
</dbReference>
<evidence type="ECO:0000256" key="2">
    <source>
        <dbReference type="ARBA" id="ARBA00012513"/>
    </source>
</evidence>
<dbReference type="FunFam" id="2.90.10.10:FF:000013">
    <property type="entry name" value="G-type lectin S-receptor-like serine/threonine-protein kinase LECRK1"/>
    <property type="match status" value="1"/>
</dbReference>
<keyword evidence="14" id="KW-1015">Disulfide bond</keyword>
<proteinExistence type="predicted"/>
<dbReference type="PROSITE" id="PS50011">
    <property type="entry name" value="PROTEIN_KINASE_DOM"/>
    <property type="match status" value="2"/>
</dbReference>
<comment type="subcellular location">
    <subcellularLocation>
        <location evidence="1">Membrane</location>
        <topology evidence="1">Single-pass type I membrane protein</topology>
    </subcellularLocation>
</comment>
<dbReference type="CDD" id="cd01098">
    <property type="entry name" value="PAN_AP_plant"/>
    <property type="match status" value="1"/>
</dbReference>
<evidence type="ECO:0000256" key="11">
    <source>
        <dbReference type="ARBA" id="ARBA00022840"/>
    </source>
</evidence>
<dbReference type="EC" id="2.7.11.1" evidence="2"/>
<dbReference type="FunFam" id="3.30.200.20:FF:000059">
    <property type="entry name" value="S-receptor-like serine/threonine-protein kinase"/>
    <property type="match status" value="2"/>
</dbReference>
<evidence type="ECO:0000256" key="1">
    <source>
        <dbReference type="ARBA" id="ARBA00004479"/>
    </source>
</evidence>
<feature type="transmembrane region" description="Helical" evidence="20">
    <location>
        <begin position="1055"/>
        <end position="1082"/>
    </location>
</feature>
<keyword evidence="13 20" id="KW-0472">Membrane</keyword>
<keyword evidence="4" id="KW-0245">EGF-like domain</keyword>
<dbReference type="EMBL" id="FN594951">
    <property type="protein sequence ID" value="CCB43755.1"/>
    <property type="molecule type" value="Genomic_DNA"/>
</dbReference>
<keyword evidence="15" id="KW-0675">Receptor</keyword>
<evidence type="ECO:0000256" key="4">
    <source>
        <dbReference type="ARBA" id="ARBA00022536"/>
    </source>
</evidence>
<feature type="domain" description="Bulb-type lectin" evidence="22">
    <location>
        <begin position="201"/>
        <end position="317"/>
    </location>
</feature>
<feature type="binding site" evidence="19">
    <location>
        <position position="629"/>
    </location>
    <ligand>
        <name>ATP</name>
        <dbReference type="ChEBI" id="CHEBI:30616"/>
    </ligand>
</feature>
<evidence type="ECO:0000256" key="9">
    <source>
        <dbReference type="ARBA" id="ARBA00022741"/>
    </source>
</evidence>
<evidence type="ECO:0000313" key="24">
    <source>
        <dbReference type="Proteomes" id="UP000009183"/>
    </source>
</evidence>
<dbReference type="SUPFAM" id="SSF56112">
    <property type="entry name" value="Protein kinase-like (PK-like)"/>
    <property type="match status" value="2"/>
</dbReference>
<dbReference type="PaxDb" id="29760-VIT_06s0004g01410.t01"/>
<evidence type="ECO:0000256" key="10">
    <source>
        <dbReference type="ARBA" id="ARBA00022777"/>
    </source>
</evidence>
<evidence type="ECO:0000256" key="7">
    <source>
        <dbReference type="ARBA" id="ARBA00022729"/>
    </source>
</evidence>
<feature type="domain" description="Bulb-type lectin" evidence="22">
    <location>
        <begin position="1"/>
        <end position="106"/>
    </location>
</feature>
<evidence type="ECO:0000256" key="6">
    <source>
        <dbReference type="ARBA" id="ARBA00022692"/>
    </source>
</evidence>
<keyword evidence="6 20" id="KW-0812">Transmembrane</keyword>
<dbReference type="FunFam" id="2.90.10.30:FF:000001">
    <property type="entry name" value="Serine/threonine-protein kinase"/>
    <property type="match status" value="1"/>
</dbReference>
<dbReference type="GO" id="GO:0004674">
    <property type="term" value="F:protein serine/threonine kinase activity"/>
    <property type="evidence" value="ECO:0007669"/>
    <property type="project" value="UniProtKB-KW"/>
</dbReference>
<dbReference type="InParanoid" id="F6GUD4"/>
<evidence type="ECO:0000256" key="8">
    <source>
        <dbReference type="ARBA" id="ARBA00022734"/>
    </source>
</evidence>
<dbReference type="PROSITE" id="PS00107">
    <property type="entry name" value="PROTEIN_KINASE_ATP"/>
    <property type="match status" value="2"/>
</dbReference>
<dbReference type="GO" id="GO:0005524">
    <property type="term" value="F:ATP binding"/>
    <property type="evidence" value="ECO:0007669"/>
    <property type="project" value="UniProtKB-UniRule"/>
</dbReference>
<dbReference type="InterPro" id="IPR036426">
    <property type="entry name" value="Bulb-type_lectin_dom_sf"/>
</dbReference>
<organism evidence="23 24">
    <name type="scientific">Vitis vinifera</name>
    <name type="common">Grape</name>
    <dbReference type="NCBI Taxonomy" id="29760"/>
    <lineage>
        <taxon>Eukaryota</taxon>
        <taxon>Viridiplantae</taxon>
        <taxon>Streptophyta</taxon>
        <taxon>Embryophyta</taxon>
        <taxon>Tracheophyta</taxon>
        <taxon>Spermatophyta</taxon>
        <taxon>Magnoliopsida</taxon>
        <taxon>eudicotyledons</taxon>
        <taxon>Gunneridae</taxon>
        <taxon>Pentapetalae</taxon>
        <taxon>rosids</taxon>
        <taxon>Vitales</taxon>
        <taxon>Vitaceae</taxon>
        <taxon>Viteae</taxon>
        <taxon>Vitis</taxon>
    </lineage>
</organism>
<evidence type="ECO:0000256" key="3">
    <source>
        <dbReference type="ARBA" id="ARBA00022527"/>
    </source>
</evidence>
<dbReference type="SUPFAM" id="SSF51110">
    <property type="entry name" value="alpha-D-mannose-specific plant lectins"/>
    <property type="match status" value="2"/>
</dbReference>
<keyword evidence="10" id="KW-0418">Kinase</keyword>
<evidence type="ECO:0000313" key="23">
    <source>
        <dbReference type="EMBL" id="CCB43755.1"/>
    </source>
</evidence>
<dbReference type="Gene3D" id="2.90.10.10">
    <property type="entry name" value="Bulb-type lectin domain"/>
    <property type="match status" value="2"/>
</dbReference>
<dbReference type="PROSITE" id="PS00108">
    <property type="entry name" value="PROTEIN_KINASE_ST"/>
    <property type="match status" value="1"/>
</dbReference>
<evidence type="ECO:0000259" key="22">
    <source>
        <dbReference type="PROSITE" id="PS50927"/>
    </source>
</evidence>
<feature type="domain" description="Protein kinase" evidence="21">
    <location>
        <begin position="598"/>
        <end position="872"/>
    </location>
</feature>
<gene>
    <name evidence="23" type="ordered locus">VIT_06s0004g01410</name>
</gene>
<dbReference type="InterPro" id="IPR008271">
    <property type="entry name" value="Ser/Thr_kinase_AS"/>
</dbReference>
<reference evidence="24" key="1">
    <citation type="journal article" date="2007" name="Nature">
        <title>The grapevine genome sequence suggests ancestral hexaploidization in major angiosperm phyla.</title>
        <authorList>
            <consortium name="The French-Italian Public Consortium for Grapevine Genome Characterization."/>
            <person name="Jaillon O."/>
            <person name="Aury J.-M."/>
            <person name="Noel B."/>
            <person name="Policriti A."/>
            <person name="Clepet C."/>
            <person name="Casagrande A."/>
            <person name="Choisne N."/>
            <person name="Aubourg S."/>
            <person name="Vitulo N."/>
            <person name="Jubin C."/>
            <person name="Vezzi A."/>
            <person name="Legeai F."/>
            <person name="Hugueney P."/>
            <person name="Dasilva C."/>
            <person name="Horner D."/>
            <person name="Mica E."/>
            <person name="Jublot D."/>
            <person name="Poulain J."/>
            <person name="Bruyere C."/>
            <person name="Billault A."/>
            <person name="Segurens B."/>
            <person name="Gouyvenoux M."/>
            <person name="Ugarte E."/>
            <person name="Cattonaro F."/>
            <person name="Anthouard V."/>
            <person name="Vico V."/>
            <person name="Del Fabbro C."/>
            <person name="Alaux M."/>
            <person name="Di Gaspero G."/>
            <person name="Dumas V."/>
            <person name="Felice N."/>
            <person name="Paillard S."/>
            <person name="Juman I."/>
            <person name="Moroldo M."/>
            <person name="Scalabrin S."/>
            <person name="Canaguier A."/>
            <person name="Le Clainche I."/>
            <person name="Malacrida G."/>
            <person name="Durand E."/>
            <person name="Pesole G."/>
            <person name="Laucou V."/>
            <person name="Chatelet P."/>
            <person name="Merdinoglu D."/>
            <person name="Delledonne M."/>
            <person name="Pezzotti M."/>
            <person name="Lecharny A."/>
            <person name="Scarpelli C."/>
            <person name="Artiguenave F."/>
            <person name="Pe M.E."/>
            <person name="Valle G."/>
            <person name="Morgante M."/>
            <person name="Caboche M."/>
            <person name="Adam-Blondon A.-F."/>
            <person name="Weissenbach J."/>
            <person name="Quetier F."/>
            <person name="Wincker P."/>
        </authorList>
    </citation>
    <scope>NUCLEOTIDE SEQUENCE [LARGE SCALE GENOMIC DNA]</scope>
    <source>
        <strain evidence="24">cv. Pinot noir / PN40024</strain>
    </source>
</reference>
<dbReference type="Pfam" id="PF00069">
    <property type="entry name" value="Pkinase"/>
    <property type="match status" value="2"/>
</dbReference>
<dbReference type="SMART" id="SM00108">
    <property type="entry name" value="B_lectin"/>
    <property type="match status" value="1"/>
</dbReference>
<evidence type="ECO:0000256" key="19">
    <source>
        <dbReference type="PROSITE-ProRule" id="PRU10141"/>
    </source>
</evidence>
<dbReference type="FunFam" id="2.90.10.10:FF:000024">
    <property type="entry name" value="Uncharacterized protein"/>
    <property type="match status" value="1"/>
</dbReference>
<keyword evidence="12 20" id="KW-1133">Transmembrane helix</keyword>
<keyword evidence="16" id="KW-0325">Glycoprotein</keyword>
<dbReference type="InterPro" id="IPR017441">
    <property type="entry name" value="Protein_kinase_ATP_BS"/>
</dbReference>
<dbReference type="InterPro" id="IPR011009">
    <property type="entry name" value="Kinase-like_dom_sf"/>
</dbReference>
<dbReference type="InterPro" id="IPR000719">
    <property type="entry name" value="Prot_kinase_dom"/>
</dbReference>
<dbReference type="Gene3D" id="1.10.510.10">
    <property type="entry name" value="Transferase(Phosphotransferase) domain 1"/>
    <property type="match status" value="2"/>
</dbReference>
<keyword evidence="11 19" id="KW-0067">ATP-binding</keyword>
<sequence>MTFEHRVSLQHKQIRNEGFLLAIWFNKIPEKTIVWSANGNNLVQRGSRVELATGGQFVLNDPEGKQIWNAVYASKSNIFLGSSLTAMNNSFFLAPPSGEFDFRFQQIRAGGFLIASWGKKIPEKTIVWSANGNNLLNGCSRNIHLQWYKLRFDFCNSYQIFSFSLFKKIFSFYMDFSLPSALPLLITFLLPFLSIAQIYSNITLGSSLTALDNNSFWASLSGDFAFGFQQIGGGGFLLAIWFNKVPEKTIIWSSNRNNVVQSGSKVQLTTDGLFVLTDSTGEQVWMADPAVAYAAMLDTGNFVLASQDSTNLWESFDHLTDTLLPTQMLNQGSKLVARSSDVSYSSGRFMFALQTDGNLVMYTTDFPMDSANFAYWSTQAIGSGFQVIFNQSGHIYVVVRKESILSDALSNEVSMRDFYQRAILEYDGVFRQYVYPKTAGSRSGRWPMAWSTLSSFIPDNICRIIRADTGSGACGFNSYCTQEDDKTLHCQCPPGYSFLDQKNEMKGCKQDFVPESCDEKSQKMGLFHLEEITNVDWPLSYYEYFQPLCFLNLLLLLATIIFIFLLNHRKSKILQPHPVMVGRNLQIFTYNKLEEATNGFKDQLGRGAFGTVYKGVLNHENGNFNAVKKLDKMVKEGEQEFETEVKAIGRTNHKNLVQLLGFCNEGQNRLLVYKFMSNCSLATFLFGNSRPNWYKRIQIVLGTAKGLLYLHEECSTQIIQCDIKPQNILLDSFLTARISDFGLAKLLKTDQTQTMTAIRGTNGYVAPEWFKTVPITFKVDVYSFGIVQLELIFCRKNFEPELEDEYRMVLAEWAYDCYHKGKLDLLLENDQETLNKMEKLEKFVMIAIWCIQEDPSRRPTMKKVIQMLEGAIQVPLPPDLSSWPMAWSPSPSIPGNICMRITENTGGGACGFNSYCILGDDQRPNCKCPTGYDFLDQSDKMSGCKQNFVTQNCDQASRETDQFYFQEMPNTDWPLSDYGYFQPVSEDWCREACLTDCFCAVAIFRDGNCWKKKIPLSNGRIDPSVGGKALIKLRQGNSTTKPGDGDSNKKHQSTLILTGSVLLGSSVFLNFLFFLATVLFIFRFNNRKTKMLHTYLSTLGMNLRSFTYNELDEATDGFKEELGRGAFATVYKGVLAYEKGKLVAVKKFEKMMRENEQEFQTEVKAIGQTNHKNLVQLLGFCKEGEHRLLVYEFMSNGSLEKFLFGNSRPNWHKRIQIAFGIARGLFYLHEECSTQIIHCDIKPQNILLDDSFSARISDFGLAKLLKTDQTRTTTGIRGTKGYVAPEWFKSMPITVKVDVYSFGILLLELICCRKNLEFEAKDETQMILADWAYDCYKGGLLEVLVGYDQEAIVEMKRLEKFVMIAIWCIQEDPSLRPTMKKVTQMLEGAVEVSVPPDPCSFISSI</sequence>
<evidence type="ECO:0000256" key="20">
    <source>
        <dbReference type="SAM" id="Phobius"/>
    </source>
</evidence>
<feature type="transmembrane region" description="Helical" evidence="20">
    <location>
        <begin position="548"/>
        <end position="566"/>
    </location>
</feature>
<dbReference type="PANTHER" id="PTHR47976">
    <property type="entry name" value="G-TYPE LECTIN S-RECEPTOR-LIKE SERINE/THREONINE-PROTEIN KINASE SD2-5"/>
    <property type="match status" value="1"/>
</dbReference>
<feature type="binding site" evidence="19">
    <location>
        <position position="1147"/>
    </location>
    <ligand>
        <name>ATP</name>
        <dbReference type="ChEBI" id="CHEBI:30616"/>
    </ligand>
</feature>
<evidence type="ECO:0000256" key="15">
    <source>
        <dbReference type="ARBA" id="ARBA00023170"/>
    </source>
</evidence>
<dbReference type="Proteomes" id="UP000009183">
    <property type="component" value="Chromosome 6"/>
</dbReference>
<dbReference type="HOGENOM" id="CLU_254069_0_0_1"/>
<dbReference type="GO" id="GO:0016020">
    <property type="term" value="C:membrane"/>
    <property type="evidence" value="ECO:0007669"/>
    <property type="project" value="UniProtKB-SubCell"/>
</dbReference>
<evidence type="ECO:0000256" key="14">
    <source>
        <dbReference type="ARBA" id="ARBA00023157"/>
    </source>
</evidence>
<dbReference type="FunFam" id="1.10.510.10:FF:000237">
    <property type="entry name" value="G-type lectin S-receptor-like serine/threonine-protein kinase"/>
    <property type="match status" value="2"/>
</dbReference>
<evidence type="ECO:0000256" key="12">
    <source>
        <dbReference type="ARBA" id="ARBA00022989"/>
    </source>
</evidence>
<dbReference type="CDD" id="cd14066">
    <property type="entry name" value="STKc_IRAK"/>
    <property type="match status" value="2"/>
</dbReference>
<evidence type="ECO:0000256" key="16">
    <source>
        <dbReference type="ARBA" id="ARBA00023180"/>
    </source>
</evidence>
<keyword evidence="5" id="KW-0808">Transferase</keyword>
<keyword evidence="3" id="KW-0723">Serine/threonine-protein kinase</keyword>
<keyword evidence="7" id="KW-0732">Signal</keyword>
<keyword evidence="24" id="KW-1185">Reference proteome</keyword>
<evidence type="ECO:0000256" key="17">
    <source>
        <dbReference type="ARBA" id="ARBA00047899"/>
    </source>
</evidence>
<dbReference type="InterPro" id="IPR001480">
    <property type="entry name" value="Bulb-type_lectin_dom"/>
</dbReference>
<evidence type="ECO:0000256" key="5">
    <source>
        <dbReference type="ARBA" id="ARBA00022679"/>
    </source>
</evidence>
<dbReference type="Pfam" id="PF01453">
    <property type="entry name" value="B_lectin"/>
    <property type="match status" value="1"/>
</dbReference>
<comment type="catalytic activity">
    <reaction evidence="18">
        <text>L-seryl-[protein] + ATP = O-phospho-L-seryl-[protein] + ADP + H(+)</text>
        <dbReference type="Rhea" id="RHEA:17989"/>
        <dbReference type="Rhea" id="RHEA-COMP:9863"/>
        <dbReference type="Rhea" id="RHEA-COMP:11604"/>
        <dbReference type="ChEBI" id="CHEBI:15378"/>
        <dbReference type="ChEBI" id="CHEBI:29999"/>
        <dbReference type="ChEBI" id="CHEBI:30616"/>
        <dbReference type="ChEBI" id="CHEBI:83421"/>
        <dbReference type="ChEBI" id="CHEBI:456216"/>
        <dbReference type="EC" id="2.7.11.1"/>
    </reaction>
</comment>
<evidence type="ECO:0000259" key="21">
    <source>
        <dbReference type="PROSITE" id="PS50011"/>
    </source>
</evidence>
<comment type="catalytic activity">
    <reaction evidence="17">
        <text>L-threonyl-[protein] + ATP = O-phospho-L-threonyl-[protein] + ADP + H(+)</text>
        <dbReference type="Rhea" id="RHEA:46608"/>
        <dbReference type="Rhea" id="RHEA-COMP:11060"/>
        <dbReference type="Rhea" id="RHEA-COMP:11605"/>
        <dbReference type="ChEBI" id="CHEBI:15378"/>
        <dbReference type="ChEBI" id="CHEBI:30013"/>
        <dbReference type="ChEBI" id="CHEBI:30616"/>
        <dbReference type="ChEBI" id="CHEBI:61977"/>
        <dbReference type="ChEBI" id="CHEBI:456216"/>
        <dbReference type="EC" id="2.7.11.1"/>
    </reaction>
</comment>
<accession>F6GUD4</accession>
<dbReference type="OrthoDB" id="1930390at2759"/>
<dbReference type="PROSITE" id="PS50927">
    <property type="entry name" value="BULB_LECTIN"/>
    <property type="match status" value="2"/>
</dbReference>
<keyword evidence="9 19" id="KW-0547">Nucleotide-binding</keyword>
<protein>
    <recommendedName>
        <fullName evidence="2">non-specific serine/threonine protein kinase</fullName>
        <ecNumber evidence="2">2.7.11.1</ecNumber>
    </recommendedName>
</protein>
<evidence type="ECO:0000256" key="13">
    <source>
        <dbReference type="ARBA" id="ARBA00023136"/>
    </source>
</evidence>
<dbReference type="InterPro" id="IPR051343">
    <property type="entry name" value="G-type_lectin_kinases/EP1-like"/>
</dbReference>
<dbReference type="ExpressionAtlas" id="F6GUD4">
    <property type="expression patterns" value="baseline and differential"/>
</dbReference>